<feature type="region of interest" description="Disordered" evidence="2">
    <location>
        <begin position="1628"/>
        <end position="1657"/>
    </location>
</feature>
<dbReference type="PRINTS" id="PR00014">
    <property type="entry name" value="FNTYPEIII"/>
</dbReference>
<dbReference type="Gene3D" id="1.25.10.10">
    <property type="entry name" value="Leucine-rich Repeat Variant"/>
    <property type="match status" value="1"/>
</dbReference>
<protein>
    <recommendedName>
        <fullName evidence="3">Fibronectin type-III domain-containing protein</fullName>
    </recommendedName>
</protein>
<feature type="compositionally biased region" description="Polar residues" evidence="2">
    <location>
        <begin position="1821"/>
        <end position="1835"/>
    </location>
</feature>
<feature type="domain" description="Fibronectin type-III" evidence="3">
    <location>
        <begin position="618"/>
        <end position="721"/>
    </location>
</feature>
<dbReference type="SMART" id="SM00060">
    <property type="entry name" value="FN3"/>
    <property type="match status" value="8"/>
</dbReference>
<feature type="domain" description="Fibronectin type-III" evidence="3">
    <location>
        <begin position="1119"/>
        <end position="1215"/>
    </location>
</feature>
<dbReference type="InterPro" id="IPR036116">
    <property type="entry name" value="FN3_sf"/>
</dbReference>
<feature type="compositionally biased region" description="Polar residues" evidence="2">
    <location>
        <begin position="1411"/>
        <end position="1420"/>
    </location>
</feature>
<evidence type="ECO:0000313" key="4">
    <source>
        <dbReference type="EMBL" id="CAE2327143.1"/>
    </source>
</evidence>
<dbReference type="PROSITE" id="PS50853">
    <property type="entry name" value="FN3"/>
    <property type="match status" value="7"/>
</dbReference>
<sequence>MEPSLLRMLSSNSENELRKGAEQLAHELAVNGSTTSSLIQALKEALSIKTVHKIVSHLLSVVTGEPDDARREAIMLGAIWAICKNKELVDNLFLQDEKSVEDLCDRLFSCLSKCASHKNRQFAVFAVFFVQRLSENTKARRNILMNFPVNLILEKFSNTTQMEWMFDETNESLLFAYSSRQDPDATEHYVADLWYSAFPIMRVFLQFRLEQAVADVVYSLGNIAHFETGRELIMAYFDVETFVKGIFRVLKLACEDYVSDAAWAIRSFTRDKTFLRALLVQIDFVDGVIIALSRLLRSSDFFHVCDAACCIASLSATSFGQVTLLDHVEAVKMVQSLVSNALSSNHYVRDGCLAALAALGIDTMSALKQFGCHERNVSEKQMLEIVDALRHMDFESAVNASVRLRKMPVQTQDKSGREGSEQQGNTSEQQFALDTIAVNSIDGRFARSSSLQCLTSDMLFEHCGGIFHSSESRDVQGSLQMDLSDELNFEGIERDRGGEGNSKAPCTESDEKVNVVELVQALQDRLVVRWKPTFPEQTIRCRFVYDGGCGTGYRNVCTLERNDVKEDGKYYCEIGDLMPGREYKVLAIAKTIFKPCHGAMTMFDTKGIFKTLAAVPSAPDKITLSTKSRTALKIKWVQPESGGLDITGYEVEWCKAMMDEGGNLVPEESWVRATPVLGPGETSWKCNKLSPGSCYGFQVRAMNDEGAGNFCPPAFFYTSASVPSAPVEIRTVEDANEKHGGITLEWDVPNSNGDPISNYILEQQDFTSGSPFMVIMNGNATRHSVRGLEAGKVYKFRVKACNGEGAGQYSPLFTTSGISSPPAMCSAPILVKANKTSLRIRWTEPECNGAEITSYRVQLAEAVGAANSKKMKFTVAWEGKECTCELREGLTAGKKYHVRVIACNLIGESEPGAVSVLETLPSVPAPPTNISMLNRGSSTVTIGWEPPSDDGGAAIVSYQLEVKCDKDLRKLDVAGEKSEAEIGDLVPDYKYSIRIRCANRTGWGSLSEQFNFSTALPVPGAPGVPRLITSRPTSLSIRWEAPVGYLAIESYRVHIIPESTEVKGMIPEFLATKSDETRLDVAGLRPGYGYRIRVQAKNKSGYGDFGPAVVFRTDSTLPVPTNLQSLIVEGENDTLIAICSWDRPEGAGSSITYHVEIDEGGEGSTNFYEVYVGSATQHSHTVEPGKTYKFRVRAVSSTGSSGWSVIKGFLRSSNGQCVPDAVSARVLEDQQTVVVSWKPPIGSLPTTYQLKIDGVEGKKQRSDEGLDCVCTDLPEGLHRFQVRAFVMGKWRDWSKEVSLYIPGKQPLVNNNQFIVKGVKHEDELLQIISEGERQARDGSKNESFYRRNSPEVAPANSWNVQDAVGSLFPPEMKAMDAQDAVLDAREPSVLSAFADGTLESDTKPTACLNMYHSQSPNPTEQLDPEAQGFPSLGLSFSSSSSAPQPPSASFGSSEPTWSEKLQANLGIPRMTSPFQPDPAVTLPVMTAMPSKQMAADPSLLRANQWEGSATARMSPVVFHAEKIIASADDPRGAGMEDDKVLKGLGDVFPGRIPPVVLNDGDLGMKKPNDVHEKPSSLGGVTLDELHQKQEGEEGNDLGQEEAFAFDSPETEGYFVHGKFVGSWEMANASAEGQESAPDPQASMDQYGLNLQPQPSRSFGDIMGQQAKPGASLFTSPLVYSPFADANALPLNTASKEPMQSQPARFQPFDTFDVPAVLLPQQAAAQGELHGPDRHQLLWKAPGMHEMDEAEEYSSLISSIPSGLLDDTEHELLFMRGRSGKGSANSTPTESSYQGGMTSFSSWDAAAPGLLKETSFSSSSSLQAQGEGNVSSNPAGSQGRDVVGVEQNGLSSMVDGGELSSRKEDLSLLVSDGQDVNGQQQEMLVPSIEEIFKAQLQRSQPRDENGQEGAGKVLGKEKEGYFPAGYSEQRGGPGSDVFVQCIPVTEVLSEVLRGTTYSEADFNGQHRELLWGLTFSDANVFLETARTLLLQTPRTQQAAGDLPGWIQQVLLRSREAVKRSLNLVNPANKVQRKTDQNSMLPHLFQELCHGTCVSVFDVDKQHFQVLAGIPLQDLLPIVKLARTMLLQFASKRTEVRKPAALLHNILLSSKDRAREERDARVKKEKPFESSTNNMTNFQGVHSSDLNPAVKKCVKELTSQTCFEDSDFEKPHVSLLLGMQVAAARSPSLPLTLPLQPTVACSVLRHVKTRLAKAKRKDHRSPSAFLLGALTTAARAACNASGTSLTAEAQVEALRDQIRRMGAAPDF</sequence>
<dbReference type="InterPro" id="IPR016024">
    <property type="entry name" value="ARM-type_fold"/>
</dbReference>
<feature type="domain" description="Fibronectin type-III" evidence="3">
    <location>
        <begin position="824"/>
        <end position="922"/>
    </location>
</feature>
<feature type="region of interest" description="Disordered" evidence="2">
    <location>
        <begin position="405"/>
        <end position="428"/>
    </location>
</feature>
<feature type="domain" description="Fibronectin type-III" evidence="3">
    <location>
        <begin position="926"/>
        <end position="1017"/>
    </location>
</feature>
<feature type="region of interest" description="Disordered" evidence="2">
    <location>
        <begin position="1895"/>
        <end position="1914"/>
    </location>
</feature>
<dbReference type="SUPFAM" id="SSF48371">
    <property type="entry name" value="ARM repeat"/>
    <property type="match status" value="1"/>
</dbReference>
<dbReference type="EMBL" id="HBKN01039479">
    <property type="protein sequence ID" value="CAE2327143.1"/>
    <property type="molecule type" value="Transcribed_RNA"/>
</dbReference>
<feature type="compositionally biased region" description="Polar residues" evidence="2">
    <location>
        <begin position="1781"/>
        <end position="1796"/>
    </location>
</feature>
<dbReference type="PANTHER" id="PTHR13817">
    <property type="entry name" value="TITIN"/>
    <property type="match status" value="1"/>
</dbReference>
<name>A0A7S4UKX4_GUITH</name>
<evidence type="ECO:0000256" key="1">
    <source>
        <dbReference type="ARBA" id="ARBA00022737"/>
    </source>
</evidence>
<organism evidence="4">
    <name type="scientific">Guillardia theta</name>
    <name type="common">Cryptophyte</name>
    <name type="synonym">Cryptomonas phi</name>
    <dbReference type="NCBI Taxonomy" id="55529"/>
    <lineage>
        <taxon>Eukaryota</taxon>
        <taxon>Cryptophyceae</taxon>
        <taxon>Pyrenomonadales</taxon>
        <taxon>Geminigeraceae</taxon>
        <taxon>Guillardia</taxon>
    </lineage>
</organism>
<dbReference type="Gene3D" id="2.60.40.10">
    <property type="entry name" value="Immunoglobulins"/>
    <property type="match status" value="6"/>
</dbReference>
<dbReference type="SUPFAM" id="SSF49265">
    <property type="entry name" value="Fibronectin type III"/>
    <property type="match status" value="4"/>
</dbReference>
<feature type="compositionally biased region" description="Low complexity" evidence="2">
    <location>
        <begin position="1427"/>
        <end position="1453"/>
    </location>
</feature>
<keyword evidence="1" id="KW-0677">Repeat</keyword>
<evidence type="ECO:0000259" key="3">
    <source>
        <dbReference type="PROSITE" id="PS50853"/>
    </source>
</evidence>
<gene>
    <name evidence="4" type="ORF">GTHE00462_LOCUS30890</name>
</gene>
<feature type="domain" description="Fibronectin type-III" evidence="3">
    <location>
        <begin position="1218"/>
        <end position="1304"/>
    </location>
</feature>
<feature type="region of interest" description="Disordered" evidence="2">
    <location>
        <begin position="1776"/>
        <end position="1796"/>
    </location>
</feature>
<reference evidence="4" key="1">
    <citation type="submission" date="2021-01" db="EMBL/GenBank/DDBJ databases">
        <authorList>
            <person name="Corre E."/>
            <person name="Pelletier E."/>
            <person name="Niang G."/>
            <person name="Scheremetjew M."/>
            <person name="Finn R."/>
            <person name="Kale V."/>
            <person name="Holt S."/>
            <person name="Cochrane G."/>
            <person name="Meng A."/>
            <person name="Brown T."/>
            <person name="Cohen L."/>
        </authorList>
    </citation>
    <scope>NUCLEOTIDE SEQUENCE</scope>
    <source>
        <strain evidence="4">CCMP 2712</strain>
    </source>
</reference>
<dbReference type="CDD" id="cd00063">
    <property type="entry name" value="FN3"/>
    <property type="match status" value="6"/>
</dbReference>
<dbReference type="InterPro" id="IPR011989">
    <property type="entry name" value="ARM-like"/>
</dbReference>
<dbReference type="Pfam" id="PF00041">
    <property type="entry name" value="fn3"/>
    <property type="match status" value="5"/>
</dbReference>
<accession>A0A7S4UKX4</accession>
<evidence type="ECO:0000256" key="2">
    <source>
        <dbReference type="SAM" id="MobiDB-lite"/>
    </source>
</evidence>
<dbReference type="InterPro" id="IPR003961">
    <property type="entry name" value="FN3_dom"/>
</dbReference>
<feature type="domain" description="Fibronectin type-III" evidence="3">
    <location>
        <begin position="1021"/>
        <end position="1116"/>
    </location>
</feature>
<proteinExistence type="predicted"/>
<dbReference type="PANTHER" id="PTHR13817:SF73">
    <property type="entry name" value="FIBRONECTIN TYPE-III DOMAIN-CONTAINING PROTEIN"/>
    <property type="match status" value="1"/>
</dbReference>
<feature type="compositionally biased region" description="Polar residues" evidence="2">
    <location>
        <begin position="2127"/>
        <end position="2139"/>
    </location>
</feature>
<feature type="region of interest" description="Disordered" evidence="2">
    <location>
        <begin position="2112"/>
        <end position="2139"/>
    </location>
</feature>
<dbReference type="InterPro" id="IPR050964">
    <property type="entry name" value="Striated_Muscle_Regulatory"/>
</dbReference>
<feature type="domain" description="Fibronectin type-III" evidence="3">
    <location>
        <begin position="725"/>
        <end position="823"/>
    </location>
</feature>
<feature type="region of interest" description="Disordered" evidence="2">
    <location>
        <begin position="1813"/>
        <end position="1841"/>
    </location>
</feature>
<dbReference type="InterPro" id="IPR013783">
    <property type="entry name" value="Ig-like_fold"/>
</dbReference>
<feature type="compositionally biased region" description="Basic and acidic residues" evidence="2">
    <location>
        <begin position="2112"/>
        <end position="2126"/>
    </location>
</feature>
<feature type="region of interest" description="Disordered" evidence="2">
    <location>
        <begin position="1410"/>
        <end position="1456"/>
    </location>
</feature>